<dbReference type="InterPro" id="IPR044817">
    <property type="entry name" value="SBP-like"/>
</dbReference>
<evidence type="ECO:0000256" key="9">
    <source>
        <dbReference type="ARBA" id="ARBA00056472"/>
    </source>
</evidence>
<evidence type="ECO:0000256" key="7">
    <source>
        <dbReference type="ARBA" id="ARBA00023163"/>
    </source>
</evidence>
<keyword evidence="8" id="KW-0539">Nucleus</keyword>
<sequence length="553" mass="60639">MESWSHVSQGKGFVSDESVSASDLTGRGKNGLIDWELKAPSCYGSSVVLTCEEAIENQGLGFREKMGKSWTVNDSVKDISSSRILGERMTTPITSTMNTFSGEEESSSKFSGSVVESNSRDTSLIDLKLGRYADQRESQNLKSSKAAPVLSSAESSAPAKRVRAGLSSQSPFCQVYGCRKDLSSSKDYHKRHKVCEVHSKTPKVIVNGIEQRFCQQCSRFHLLSEFDDDKRSCRKRLAGHNERRRKPHVGNHSGRSGRLFQSFIGSAGGRFQGSTLTSSFVCQNILPNNLLHPQKYDMNDWSRNIKFQDGANYCPQSAVPITNGNVHPKLLFPHSFEKHCPPFHGNGLDSASEKGFTENIAQNQHDMGALNSVTGSLIYNSSIGSEDYIHFDLASTVQGPSGMSASSHALSLLSSQSLNSSNHSSGIPVAQPMIVSGTHGNYNVSIISEKPLKVTPQGSTSGLPHKFNSTGMNSVEDHHFGPTLIPNDSYAFNFTDGIFQGSEYMNSKDQLSYDGVHTIDLLQLSSQLQRVEHQRQSIQVKQEKDNLCGLKII</sequence>
<dbReference type="SUPFAM" id="SSF103612">
    <property type="entry name" value="SBT domain"/>
    <property type="match status" value="1"/>
</dbReference>
<dbReference type="InterPro" id="IPR036893">
    <property type="entry name" value="SBP_sf"/>
</dbReference>
<dbReference type="EMBL" id="MH210720">
    <property type="protein sequence ID" value="AZL19391.1"/>
    <property type="molecule type" value="mRNA"/>
</dbReference>
<dbReference type="InterPro" id="IPR004333">
    <property type="entry name" value="SBP_dom"/>
</dbReference>
<dbReference type="PANTHER" id="PTHR31251">
    <property type="entry name" value="SQUAMOSA PROMOTER-BINDING-LIKE PROTEIN 4"/>
    <property type="match status" value="1"/>
</dbReference>
<evidence type="ECO:0000256" key="2">
    <source>
        <dbReference type="ARBA" id="ARBA00022723"/>
    </source>
</evidence>
<dbReference type="GO" id="GO:0008270">
    <property type="term" value="F:zinc ion binding"/>
    <property type="evidence" value="ECO:0007669"/>
    <property type="project" value="UniProtKB-KW"/>
</dbReference>
<comment type="subcellular location">
    <subcellularLocation>
        <location evidence="1">Nucleus</location>
    </subcellularLocation>
</comment>
<evidence type="ECO:0000256" key="5">
    <source>
        <dbReference type="ARBA" id="ARBA00023015"/>
    </source>
</evidence>
<name>A0A3S8T967_DIOKA</name>
<evidence type="ECO:0000256" key="11">
    <source>
        <dbReference type="SAM" id="MobiDB-lite"/>
    </source>
</evidence>
<evidence type="ECO:0000256" key="3">
    <source>
        <dbReference type="ARBA" id="ARBA00022771"/>
    </source>
</evidence>
<keyword evidence="2" id="KW-0479">Metal-binding</keyword>
<protein>
    <submittedName>
        <fullName evidence="13">Transcription factor SBP1</fullName>
    </submittedName>
</protein>
<dbReference type="AlphaFoldDB" id="A0A3S8T967"/>
<accession>A0A3S8T967</accession>
<organism evidence="13">
    <name type="scientific">Diospyros kaki</name>
    <name type="common">Kaki persimmon</name>
    <name type="synonym">Diospyros chinensis</name>
    <dbReference type="NCBI Taxonomy" id="35925"/>
    <lineage>
        <taxon>Eukaryota</taxon>
        <taxon>Viridiplantae</taxon>
        <taxon>Streptophyta</taxon>
        <taxon>Embryophyta</taxon>
        <taxon>Tracheophyta</taxon>
        <taxon>Spermatophyta</taxon>
        <taxon>Magnoliopsida</taxon>
        <taxon>eudicotyledons</taxon>
        <taxon>Gunneridae</taxon>
        <taxon>Pentapetalae</taxon>
        <taxon>asterids</taxon>
        <taxon>Ericales</taxon>
        <taxon>Ebenaceae</taxon>
        <taxon>Diospyros</taxon>
    </lineage>
</organism>
<dbReference type="GO" id="GO:0005634">
    <property type="term" value="C:nucleus"/>
    <property type="evidence" value="ECO:0007669"/>
    <property type="project" value="UniProtKB-SubCell"/>
</dbReference>
<evidence type="ECO:0000256" key="8">
    <source>
        <dbReference type="ARBA" id="ARBA00023242"/>
    </source>
</evidence>
<comment type="function">
    <text evidence="9">Probable transcriptional factor. Binds to the promoter of the SQUAMOSA gene.</text>
</comment>
<feature type="domain" description="SBP-type" evidence="12">
    <location>
        <begin position="170"/>
        <end position="247"/>
    </location>
</feature>
<evidence type="ECO:0000256" key="4">
    <source>
        <dbReference type="ARBA" id="ARBA00022833"/>
    </source>
</evidence>
<keyword evidence="3 10" id="KW-0863">Zinc-finger</keyword>
<feature type="region of interest" description="Disordered" evidence="11">
    <location>
        <begin position="237"/>
        <end position="257"/>
    </location>
</feature>
<feature type="region of interest" description="Disordered" evidence="11">
    <location>
        <begin position="96"/>
        <end position="115"/>
    </location>
</feature>
<evidence type="ECO:0000256" key="10">
    <source>
        <dbReference type="PROSITE-ProRule" id="PRU00470"/>
    </source>
</evidence>
<dbReference type="Pfam" id="PF03110">
    <property type="entry name" value="SBP"/>
    <property type="match status" value="1"/>
</dbReference>
<keyword evidence="6" id="KW-0238">DNA-binding</keyword>
<evidence type="ECO:0000313" key="13">
    <source>
        <dbReference type="EMBL" id="AZL19391.1"/>
    </source>
</evidence>
<dbReference type="Gene3D" id="4.10.1100.10">
    <property type="entry name" value="Transcription factor, SBP-box domain"/>
    <property type="match status" value="1"/>
</dbReference>
<dbReference type="PROSITE" id="PS51141">
    <property type="entry name" value="ZF_SBP"/>
    <property type="match status" value="1"/>
</dbReference>
<feature type="region of interest" description="Disordered" evidence="11">
    <location>
        <begin position="136"/>
        <end position="156"/>
    </location>
</feature>
<keyword evidence="7" id="KW-0804">Transcription</keyword>
<reference evidence="13" key="1">
    <citation type="submission" date="2018-04" db="EMBL/GenBank/DDBJ databases">
        <title>Isolation and characterization of transcription inhibitors in persimmon fruit postharvest deastringency.</title>
        <authorList>
            <person name="Zhu Q."/>
            <person name="Deng C."/>
            <person name="Yin X."/>
        </authorList>
    </citation>
    <scope>NUCLEOTIDE SEQUENCE</scope>
</reference>
<dbReference type="PANTHER" id="PTHR31251:SF160">
    <property type="entry name" value="SBP-TYPE DOMAIN-CONTAINING PROTEIN"/>
    <property type="match status" value="1"/>
</dbReference>
<dbReference type="FunFam" id="4.10.1100.10:FF:000001">
    <property type="entry name" value="Squamosa promoter-binding-like protein 14"/>
    <property type="match status" value="1"/>
</dbReference>
<evidence type="ECO:0000256" key="6">
    <source>
        <dbReference type="ARBA" id="ARBA00023125"/>
    </source>
</evidence>
<proteinExistence type="evidence at transcript level"/>
<evidence type="ECO:0000256" key="1">
    <source>
        <dbReference type="ARBA" id="ARBA00004123"/>
    </source>
</evidence>
<keyword evidence="5" id="KW-0805">Transcription regulation</keyword>
<feature type="compositionally biased region" description="Basic residues" evidence="11">
    <location>
        <begin position="237"/>
        <end position="249"/>
    </location>
</feature>
<dbReference type="GO" id="GO:0003677">
    <property type="term" value="F:DNA binding"/>
    <property type="evidence" value="ECO:0007669"/>
    <property type="project" value="UniProtKB-KW"/>
</dbReference>
<evidence type="ECO:0000259" key="12">
    <source>
        <dbReference type="PROSITE" id="PS51141"/>
    </source>
</evidence>
<keyword evidence="4" id="KW-0862">Zinc</keyword>